<dbReference type="EMBL" id="JAKNCJ010000002">
    <property type="protein sequence ID" value="MCL6422690.1"/>
    <property type="molecule type" value="Genomic_DNA"/>
</dbReference>
<evidence type="ECO:0000313" key="3">
    <source>
        <dbReference type="Proteomes" id="UP001203761"/>
    </source>
</evidence>
<name>A0ABT0QYP8_9MICO</name>
<dbReference type="Proteomes" id="UP001203761">
    <property type="component" value="Unassembled WGS sequence"/>
</dbReference>
<dbReference type="InterPro" id="IPR028973">
    <property type="entry name" value="PhnB-like"/>
</dbReference>
<proteinExistence type="predicted"/>
<keyword evidence="3" id="KW-1185">Reference proteome</keyword>
<dbReference type="PANTHER" id="PTHR33990">
    <property type="entry name" value="PROTEIN YJDN-RELATED"/>
    <property type="match status" value="1"/>
</dbReference>
<sequence length="167" mass="17834">MPEGASRPRVTTCLWFDGRIDEAAALYTSLIPGSRILERSEYPPQEGEHPGGESVPEPGAPLVIEIELAGSPYMLLNGGPHFTLTEAASIAVTVEGQEEVDRLWDALTADGGAPSQCGWLRDRFGLSWQIIPSRLNELLAGPAAAAVNAEMLTQTKLDIARLEAAAL</sequence>
<dbReference type="Gene3D" id="3.10.180.10">
    <property type="entry name" value="2,3-Dihydroxybiphenyl 1,2-Dioxygenase, domain 1"/>
    <property type="match status" value="1"/>
</dbReference>
<dbReference type="PANTHER" id="PTHR33990:SF2">
    <property type="entry name" value="PHNB-LIKE DOMAIN-CONTAINING PROTEIN"/>
    <property type="match status" value="1"/>
</dbReference>
<reference evidence="2" key="1">
    <citation type="submission" date="2022-02" db="EMBL/GenBank/DDBJ databases">
        <authorList>
            <person name="Lee M."/>
            <person name="Kim S.-J."/>
            <person name="Jung M.-Y."/>
        </authorList>
    </citation>
    <scope>NUCLEOTIDE SEQUENCE</scope>
    <source>
        <strain evidence="2">JHP9</strain>
    </source>
</reference>
<dbReference type="InterPro" id="IPR029068">
    <property type="entry name" value="Glyas_Bleomycin-R_OHBP_Dase"/>
</dbReference>
<dbReference type="CDD" id="cd06588">
    <property type="entry name" value="PhnB_like"/>
    <property type="match status" value="1"/>
</dbReference>
<evidence type="ECO:0000313" key="2">
    <source>
        <dbReference type="EMBL" id="MCL6422690.1"/>
    </source>
</evidence>
<dbReference type="SUPFAM" id="SSF54593">
    <property type="entry name" value="Glyoxalase/Bleomycin resistance protein/Dihydroxybiphenyl dioxygenase"/>
    <property type="match status" value="1"/>
</dbReference>
<feature type="domain" description="PhnB-like" evidence="1">
    <location>
        <begin position="9"/>
        <end position="131"/>
    </location>
</feature>
<dbReference type="RefSeq" id="WP_249736810.1">
    <property type="nucleotide sequence ID" value="NZ_JAKNCJ010000002.1"/>
</dbReference>
<evidence type="ECO:0000259" key="1">
    <source>
        <dbReference type="Pfam" id="PF06983"/>
    </source>
</evidence>
<dbReference type="Pfam" id="PF06983">
    <property type="entry name" value="3-dmu-9_3-mt"/>
    <property type="match status" value="1"/>
</dbReference>
<protein>
    <submittedName>
        <fullName evidence="2">VOC family protein</fullName>
    </submittedName>
</protein>
<dbReference type="InterPro" id="IPR009725">
    <property type="entry name" value="3_dmu_93_MTrfase"/>
</dbReference>
<accession>A0ABT0QYP8</accession>
<comment type="caution">
    <text evidence="2">The sequence shown here is derived from an EMBL/GenBank/DDBJ whole genome shotgun (WGS) entry which is preliminary data.</text>
</comment>
<gene>
    <name evidence="2" type="ORF">Bequi_04690</name>
</gene>
<dbReference type="PIRSF" id="PIRSF021700">
    <property type="entry name" value="3_dmu_93_MTrfase"/>
    <property type="match status" value="1"/>
</dbReference>
<organism evidence="2 3">
    <name type="scientific">Brachybacterium equifaecis</name>
    <dbReference type="NCBI Taxonomy" id="2910770"/>
    <lineage>
        <taxon>Bacteria</taxon>
        <taxon>Bacillati</taxon>
        <taxon>Actinomycetota</taxon>
        <taxon>Actinomycetes</taxon>
        <taxon>Micrococcales</taxon>
        <taxon>Dermabacteraceae</taxon>
        <taxon>Brachybacterium</taxon>
    </lineage>
</organism>